<evidence type="ECO:0000256" key="7">
    <source>
        <dbReference type="ARBA" id="ARBA00022840"/>
    </source>
</evidence>
<evidence type="ECO:0000256" key="10">
    <source>
        <dbReference type="ARBA" id="ARBA00031499"/>
    </source>
</evidence>
<keyword evidence="7" id="KW-0067">ATP-binding</keyword>
<keyword evidence="6" id="KW-0862">Zinc</keyword>
<feature type="compositionally biased region" description="Basic residues" evidence="11">
    <location>
        <begin position="742"/>
        <end position="752"/>
    </location>
</feature>
<keyword evidence="4" id="KW-0479">Metal-binding</keyword>
<evidence type="ECO:0000256" key="5">
    <source>
        <dbReference type="ARBA" id="ARBA00022741"/>
    </source>
</evidence>
<dbReference type="AlphaFoldDB" id="A0A836CJU0"/>
<dbReference type="OrthoDB" id="438179at2759"/>
<dbReference type="HAMAP" id="MF_00041">
    <property type="entry name" value="Cys_tRNA_synth"/>
    <property type="match status" value="1"/>
</dbReference>
<comment type="cofactor">
    <cofactor evidence="1">
        <name>Zn(2+)</name>
        <dbReference type="ChEBI" id="CHEBI:29105"/>
    </cofactor>
</comment>
<keyword evidence="14" id="KW-1185">Reference proteome</keyword>
<dbReference type="InterPro" id="IPR009080">
    <property type="entry name" value="tRNAsynth_Ia_anticodon-bd"/>
</dbReference>
<sequence>MYSPQFQWPALERCFSISSFGSYNGRLPALPEGLRHLRLPRSFNGHVELPRGLRHLILGQAYKQELPHLPQAVVVCLHTYEVRSDCLRVRWWRCKPLIHKRLLDLRPPCCTARHLSSHELPRLHTSLTGDLEQLPPPSRGPLKWYNCGPTVYDAAHLGHARTYVSLDVLRRLLTDHFGYRILYAMGVTDVDDKIIARAREGGATGADWGPYASLARRWEASFMEDMDTLGVQRPDAVLRVTEHMDAIHDYVERLLHLGAAYKVEGPQGGVYFSVTSLGAGYGKLGNSGTVEVDASAPAVPASSAAPTESAKRDPADFALWKAAKEGEPSWDSPFGRGRPGWHIECSAMTHALFGSDLDVHTGGIDLKFPHHTNEIAQCDAHASRGLCCAPPPSPPHTGTAAEPPNTRGIIGAPNPDARSGGQQGGEWCRHWLHTGHVHIEGLKMSKSLKNFITVKEYIEAHGGGAVQASQDFRIFCLMHRYTAPVTFSYTKIAEAGAVRARFQRFFSMAAHVGANAAALRRWGAEEADLHAKLADCTQQVHGALGCDADTPAALRLLQELSAAACKYADVRGASAVPEPVLSCARYVERVLSAMGLALGGQGGGGDAERLEGVMNCVIEFRSELRNRALAEAPAGNALRGGVLSLCDDVRNRGLPRAGVVLEDTKDGGARWFKADPKTDAAVEAVKPAASREPTTAAAPLVPVTELFKQGDYADLYCAWDDDGMPTHDKAGEPLSKNARKKLLKAAQKHAKRLQAGPELPSQ</sequence>
<evidence type="ECO:0000256" key="9">
    <source>
        <dbReference type="ARBA" id="ARBA00023146"/>
    </source>
</evidence>
<dbReference type="GO" id="GO:0006423">
    <property type="term" value="P:cysteinyl-tRNA aminoacylation"/>
    <property type="evidence" value="ECO:0007669"/>
    <property type="project" value="InterPro"/>
</dbReference>
<name>A0A836CJU0_9STRA</name>
<evidence type="ECO:0000313" key="14">
    <source>
        <dbReference type="Proteomes" id="UP000664859"/>
    </source>
</evidence>
<keyword evidence="9 13" id="KW-0030">Aminoacyl-tRNA synthetase</keyword>
<dbReference type="InterPro" id="IPR032678">
    <property type="entry name" value="tRNA-synt_1_cat_dom"/>
</dbReference>
<dbReference type="EMBL" id="JAFCMP010000078">
    <property type="protein sequence ID" value="KAG5188094.1"/>
    <property type="molecule type" value="Genomic_DNA"/>
</dbReference>
<evidence type="ECO:0000259" key="12">
    <source>
        <dbReference type="Pfam" id="PF01406"/>
    </source>
</evidence>
<dbReference type="GO" id="GO:0004817">
    <property type="term" value="F:cysteine-tRNA ligase activity"/>
    <property type="evidence" value="ECO:0007669"/>
    <property type="project" value="UniProtKB-EC"/>
</dbReference>
<dbReference type="Gene3D" id="3.40.50.620">
    <property type="entry name" value="HUPs"/>
    <property type="match status" value="1"/>
</dbReference>
<evidence type="ECO:0000256" key="8">
    <source>
        <dbReference type="ARBA" id="ARBA00022917"/>
    </source>
</evidence>
<dbReference type="PRINTS" id="PR00983">
    <property type="entry name" value="TRNASYNTHCYS"/>
</dbReference>
<dbReference type="InterPro" id="IPR024909">
    <property type="entry name" value="Cys-tRNA/MSH_ligase"/>
</dbReference>
<feature type="region of interest" description="Disordered" evidence="11">
    <location>
        <begin position="742"/>
        <end position="762"/>
    </location>
</feature>
<dbReference type="SUPFAM" id="SSF52374">
    <property type="entry name" value="Nucleotidylyl transferase"/>
    <property type="match status" value="1"/>
</dbReference>
<dbReference type="EC" id="6.1.1.16" evidence="2"/>
<gene>
    <name evidence="13" type="ORF">JKP88DRAFT_267717</name>
</gene>
<dbReference type="SUPFAM" id="SSF47323">
    <property type="entry name" value="Anticodon-binding domain of a subclass of class I aminoacyl-tRNA synthetases"/>
    <property type="match status" value="1"/>
</dbReference>
<evidence type="ECO:0000256" key="4">
    <source>
        <dbReference type="ARBA" id="ARBA00022723"/>
    </source>
</evidence>
<comment type="caution">
    <text evidence="13">The sequence shown here is derived from an EMBL/GenBank/DDBJ whole genome shotgun (WGS) entry which is preliminary data.</text>
</comment>
<keyword evidence="3" id="KW-0436">Ligase</keyword>
<dbReference type="GO" id="GO:0046872">
    <property type="term" value="F:metal ion binding"/>
    <property type="evidence" value="ECO:0007669"/>
    <property type="project" value="UniProtKB-KW"/>
</dbReference>
<evidence type="ECO:0000256" key="2">
    <source>
        <dbReference type="ARBA" id="ARBA00012832"/>
    </source>
</evidence>
<dbReference type="InterPro" id="IPR014729">
    <property type="entry name" value="Rossmann-like_a/b/a_fold"/>
</dbReference>
<feature type="domain" description="tRNA synthetases class I catalytic" evidence="12">
    <location>
        <begin position="139"/>
        <end position="382"/>
    </location>
</feature>
<dbReference type="GO" id="GO:0005524">
    <property type="term" value="F:ATP binding"/>
    <property type="evidence" value="ECO:0007669"/>
    <property type="project" value="UniProtKB-KW"/>
</dbReference>
<dbReference type="PANTHER" id="PTHR10890:SF3">
    <property type="entry name" value="CYSTEINE--TRNA LIGASE, CYTOPLASMIC"/>
    <property type="match status" value="1"/>
</dbReference>
<evidence type="ECO:0000256" key="6">
    <source>
        <dbReference type="ARBA" id="ARBA00022833"/>
    </source>
</evidence>
<proteinExistence type="inferred from homology"/>
<reference evidence="13" key="1">
    <citation type="submission" date="2021-02" db="EMBL/GenBank/DDBJ databases">
        <title>First Annotated Genome of the Yellow-green Alga Tribonema minus.</title>
        <authorList>
            <person name="Mahan K.M."/>
        </authorList>
    </citation>
    <scope>NUCLEOTIDE SEQUENCE</scope>
    <source>
        <strain evidence="13">UTEX B ZZ1240</strain>
    </source>
</reference>
<dbReference type="PANTHER" id="PTHR10890">
    <property type="entry name" value="CYSTEINYL-TRNA SYNTHETASE"/>
    <property type="match status" value="1"/>
</dbReference>
<evidence type="ECO:0000256" key="11">
    <source>
        <dbReference type="SAM" id="MobiDB-lite"/>
    </source>
</evidence>
<evidence type="ECO:0000256" key="1">
    <source>
        <dbReference type="ARBA" id="ARBA00001947"/>
    </source>
</evidence>
<dbReference type="Pfam" id="PF01406">
    <property type="entry name" value="tRNA-synt_1e"/>
    <property type="match status" value="2"/>
</dbReference>
<evidence type="ECO:0000256" key="3">
    <source>
        <dbReference type="ARBA" id="ARBA00022598"/>
    </source>
</evidence>
<dbReference type="GO" id="GO:0005737">
    <property type="term" value="C:cytoplasm"/>
    <property type="evidence" value="ECO:0007669"/>
    <property type="project" value="TreeGrafter"/>
</dbReference>
<keyword evidence="8" id="KW-0648">Protein biosynthesis</keyword>
<accession>A0A836CJU0</accession>
<dbReference type="CDD" id="cd00672">
    <property type="entry name" value="CysRS_core"/>
    <property type="match status" value="1"/>
</dbReference>
<keyword evidence="5" id="KW-0547">Nucleotide-binding</keyword>
<protein>
    <recommendedName>
        <fullName evidence="2">cysteine--tRNA ligase</fullName>
        <ecNumber evidence="2">6.1.1.16</ecNumber>
    </recommendedName>
    <alternativeName>
        <fullName evidence="10">Cysteinyl-tRNA synthetase</fullName>
    </alternativeName>
</protein>
<organism evidence="13 14">
    <name type="scientific">Tribonema minus</name>
    <dbReference type="NCBI Taxonomy" id="303371"/>
    <lineage>
        <taxon>Eukaryota</taxon>
        <taxon>Sar</taxon>
        <taxon>Stramenopiles</taxon>
        <taxon>Ochrophyta</taxon>
        <taxon>PX clade</taxon>
        <taxon>Xanthophyceae</taxon>
        <taxon>Tribonematales</taxon>
        <taxon>Tribonemataceae</taxon>
        <taxon>Tribonema</taxon>
    </lineage>
</organism>
<evidence type="ECO:0000313" key="13">
    <source>
        <dbReference type="EMBL" id="KAG5188094.1"/>
    </source>
</evidence>
<dbReference type="InterPro" id="IPR015803">
    <property type="entry name" value="Cys-tRNA-ligase"/>
</dbReference>
<feature type="domain" description="tRNA synthetases class I catalytic" evidence="12">
    <location>
        <begin position="415"/>
        <end position="495"/>
    </location>
</feature>
<dbReference type="Proteomes" id="UP000664859">
    <property type="component" value="Unassembled WGS sequence"/>
</dbReference>